<dbReference type="PANTHER" id="PTHR13832:SF699">
    <property type="entry name" value="INTEGRIN-LINKED KINASE-ASSOCIATED SERINE_THREONINE PHOSPHATASE 2C"/>
    <property type="match status" value="1"/>
</dbReference>
<evidence type="ECO:0000256" key="1">
    <source>
        <dbReference type="SAM" id="Coils"/>
    </source>
</evidence>
<dbReference type="PROSITE" id="PS51746">
    <property type="entry name" value="PPM_2"/>
    <property type="match status" value="1"/>
</dbReference>
<keyword evidence="3" id="KW-0808">Transferase</keyword>
<proteinExistence type="predicted"/>
<dbReference type="EMBL" id="QMKO01001620">
    <property type="protein sequence ID" value="RTG88018.1"/>
    <property type="molecule type" value="Genomic_DNA"/>
</dbReference>
<evidence type="ECO:0000313" key="4">
    <source>
        <dbReference type="Proteomes" id="UP000290809"/>
    </source>
</evidence>
<sequence length="285" mass="33165">MDYEERQRIQATGASVQNGRVNNVLEVSRSFGDYQFKKQGVTCIPDVKKCQLTDNDQFLLIACDGLWKSFPPNEAVHLTHELLMQEIKKYENEHRESQNGQTDCISINHNWFNATNVSHVWDHLQDQLKAVEVSTKDVSSIPGWHEECQTCLRAYAGINFEEFFSMLKYILITRWPRSSSNDDDGVSSFLKKCKSMQYTSLDVLNNAMDYELTSLIETNLEIFQTALKNPLLWRKYYTTDVKTSTWIRMHDFCMVIQIIKEFVHHETVNTLHLCNGVLQSFWSSL</sequence>
<dbReference type="Proteomes" id="UP000290809">
    <property type="component" value="Unassembled WGS sequence"/>
</dbReference>
<dbReference type="STRING" id="6184.A0A430QJZ6"/>
<evidence type="ECO:0000313" key="3">
    <source>
        <dbReference type="EMBL" id="RTG88018.1"/>
    </source>
</evidence>
<keyword evidence="1" id="KW-0175">Coiled coil</keyword>
<dbReference type="InterPro" id="IPR036457">
    <property type="entry name" value="PPM-type-like_dom_sf"/>
</dbReference>
<dbReference type="GO" id="GO:0007229">
    <property type="term" value="P:integrin-mediated signaling pathway"/>
    <property type="evidence" value="ECO:0007669"/>
    <property type="project" value="UniProtKB-KW"/>
</dbReference>
<name>A0A430QJZ6_SCHBO</name>
<dbReference type="InterPro" id="IPR001932">
    <property type="entry name" value="PPM-type_phosphatase-like_dom"/>
</dbReference>
<dbReference type="InterPro" id="IPR015655">
    <property type="entry name" value="PP2C"/>
</dbReference>
<dbReference type="AlphaFoldDB" id="A0A430QJZ6"/>
<dbReference type="Pfam" id="PF00481">
    <property type="entry name" value="PP2C"/>
    <property type="match status" value="1"/>
</dbReference>
<keyword evidence="3" id="KW-0418">Kinase</keyword>
<dbReference type="PANTHER" id="PTHR13832">
    <property type="entry name" value="PROTEIN PHOSPHATASE 2C"/>
    <property type="match status" value="1"/>
</dbReference>
<gene>
    <name evidence="3" type="ORF">DC041_0010184</name>
</gene>
<evidence type="ECO:0000259" key="2">
    <source>
        <dbReference type="PROSITE" id="PS51746"/>
    </source>
</evidence>
<feature type="domain" description="PPM-type phosphatase" evidence="2">
    <location>
        <begin position="1"/>
        <end position="190"/>
    </location>
</feature>
<organism evidence="3 4">
    <name type="scientific">Schistosoma bovis</name>
    <name type="common">Blood fluke</name>
    <dbReference type="NCBI Taxonomy" id="6184"/>
    <lineage>
        <taxon>Eukaryota</taxon>
        <taxon>Metazoa</taxon>
        <taxon>Spiralia</taxon>
        <taxon>Lophotrochozoa</taxon>
        <taxon>Platyhelminthes</taxon>
        <taxon>Trematoda</taxon>
        <taxon>Digenea</taxon>
        <taxon>Strigeidida</taxon>
        <taxon>Schistosomatoidea</taxon>
        <taxon>Schistosomatidae</taxon>
        <taxon>Schistosoma</taxon>
    </lineage>
</organism>
<accession>A0A430QJZ6</accession>
<dbReference type="GO" id="GO:0004722">
    <property type="term" value="F:protein serine/threonine phosphatase activity"/>
    <property type="evidence" value="ECO:0007669"/>
    <property type="project" value="InterPro"/>
</dbReference>
<dbReference type="GO" id="GO:0016301">
    <property type="term" value="F:kinase activity"/>
    <property type="evidence" value="ECO:0007669"/>
    <property type="project" value="UniProtKB-KW"/>
</dbReference>
<keyword evidence="4" id="KW-1185">Reference proteome</keyword>
<reference evidence="3 4" key="1">
    <citation type="journal article" date="2019" name="PLoS Pathog.">
        <title>Genome sequence of the bovine parasite Schistosoma bovis Tanzania.</title>
        <authorList>
            <person name="Oey H."/>
            <person name="Zakrzewski M."/>
            <person name="Gobert G."/>
            <person name="Gravermann K."/>
            <person name="Stoye J."/>
            <person name="Jones M."/>
            <person name="Mcmanus D."/>
            <person name="Krause L."/>
        </authorList>
    </citation>
    <scope>NUCLEOTIDE SEQUENCE [LARGE SCALE GENOMIC DNA]</scope>
    <source>
        <strain evidence="3 4">TAN1997</strain>
    </source>
</reference>
<comment type="caution">
    <text evidence="3">The sequence shown here is derived from an EMBL/GenBank/DDBJ whole genome shotgun (WGS) entry which is preliminary data.</text>
</comment>
<dbReference type="CDD" id="cd00143">
    <property type="entry name" value="PP2Cc"/>
    <property type="match status" value="1"/>
</dbReference>
<feature type="coiled-coil region" evidence="1">
    <location>
        <begin position="73"/>
        <end position="100"/>
    </location>
</feature>
<keyword evidence="3" id="KW-0401">Integrin</keyword>
<dbReference type="Gene3D" id="3.60.40.10">
    <property type="entry name" value="PPM-type phosphatase domain"/>
    <property type="match status" value="1"/>
</dbReference>
<protein>
    <submittedName>
        <fullName evidence="3">Integrin-linked kinase-associated serine/threonine phosphatase 2C</fullName>
    </submittedName>
</protein>
<dbReference type="SUPFAM" id="SSF81606">
    <property type="entry name" value="PP2C-like"/>
    <property type="match status" value="1"/>
</dbReference>